<proteinExistence type="predicted"/>
<dbReference type="RefSeq" id="WP_344894534.1">
    <property type="nucleotide sequence ID" value="NZ_BAAAZP010000219.1"/>
</dbReference>
<dbReference type="EMBL" id="BAAAZP010000219">
    <property type="protein sequence ID" value="GAA3713039.1"/>
    <property type="molecule type" value="Genomic_DNA"/>
</dbReference>
<keyword evidence="2" id="KW-1185">Reference proteome</keyword>
<accession>A0ABP7E4I0</accession>
<name>A0ABP7E4I0_9ACTN</name>
<protein>
    <submittedName>
        <fullName evidence="1">Uncharacterized protein</fullName>
    </submittedName>
</protein>
<comment type="caution">
    <text evidence="1">The sequence shown here is derived from an EMBL/GenBank/DDBJ whole genome shotgun (WGS) entry which is preliminary data.</text>
</comment>
<gene>
    <name evidence="1" type="ORF">GCM10022224_093210</name>
</gene>
<evidence type="ECO:0000313" key="1">
    <source>
        <dbReference type="EMBL" id="GAA3713039.1"/>
    </source>
</evidence>
<organism evidence="1 2">
    <name type="scientific">Nonomuraea antimicrobica</name>
    <dbReference type="NCBI Taxonomy" id="561173"/>
    <lineage>
        <taxon>Bacteria</taxon>
        <taxon>Bacillati</taxon>
        <taxon>Actinomycetota</taxon>
        <taxon>Actinomycetes</taxon>
        <taxon>Streptosporangiales</taxon>
        <taxon>Streptosporangiaceae</taxon>
        <taxon>Nonomuraea</taxon>
    </lineage>
</organism>
<reference evidence="2" key="1">
    <citation type="journal article" date="2019" name="Int. J. Syst. Evol. Microbiol.">
        <title>The Global Catalogue of Microorganisms (GCM) 10K type strain sequencing project: providing services to taxonomists for standard genome sequencing and annotation.</title>
        <authorList>
            <consortium name="The Broad Institute Genomics Platform"/>
            <consortium name="The Broad Institute Genome Sequencing Center for Infectious Disease"/>
            <person name="Wu L."/>
            <person name="Ma J."/>
        </authorList>
    </citation>
    <scope>NUCLEOTIDE SEQUENCE [LARGE SCALE GENOMIC DNA]</scope>
    <source>
        <strain evidence="2">JCM 16904</strain>
    </source>
</reference>
<dbReference type="Proteomes" id="UP001500902">
    <property type="component" value="Unassembled WGS sequence"/>
</dbReference>
<evidence type="ECO:0000313" key="2">
    <source>
        <dbReference type="Proteomes" id="UP001500902"/>
    </source>
</evidence>
<sequence>MSDFAEFRARGREALLSGRAVHDSPMVEGSDRWGAAAVLRPEGTAVTRMTELAATAPAPGHWVHGGRSLHLTLRSLESYRARIPADDRLRRAYGEALSEAVQGLVPARVYLAGVSPHQGGVLVGAHPVDDTLGTLSKRYAHALESRGVRDLDHGRVRDRWYVSLVHFATPLTNGAEIVEWCDAHAAADFGPVDLETAEIVQFVHTGPGIRVDSLELARLTG</sequence>